<dbReference type="InterPro" id="IPR034660">
    <property type="entry name" value="DinB/YfiT-like"/>
</dbReference>
<dbReference type="RefSeq" id="WP_284283871.1">
    <property type="nucleotide sequence ID" value="NZ_BSUJ01000001.1"/>
</dbReference>
<sequence>MATLNCSLQQAASEFAAQARSFLSAAEGLDERELLDPARCRGWSRLDAVVHVRVGLDEMSAVAGVHSRAPIDHDAASYWRTHPDDRDADPVPHILVLRRTASAYQRPASAVRHLTEVVHRAIAVVDGMPDQPVAFQGKTLAAGDFVATWVVELAVHQLDLALHDAPPGAAWHARRWRLWPTRGCRTLWTMRRRSWSDSVVTPGRRTFHARTASRSASETSP</sequence>
<dbReference type="Gene3D" id="1.20.120.450">
    <property type="entry name" value="dinb family like domain"/>
    <property type="match status" value="1"/>
</dbReference>
<name>A0ABQ6HMJ0_9MICO</name>
<proteinExistence type="predicted"/>
<protein>
    <recommendedName>
        <fullName evidence="1">Mycothiol-dependent maleylpyruvate isomerase metal-binding domain-containing protein</fullName>
    </recommendedName>
</protein>
<evidence type="ECO:0000313" key="3">
    <source>
        <dbReference type="Proteomes" id="UP001157109"/>
    </source>
</evidence>
<organism evidence="2 3">
    <name type="scientific">Arsenicicoccus piscis</name>
    <dbReference type="NCBI Taxonomy" id="673954"/>
    <lineage>
        <taxon>Bacteria</taxon>
        <taxon>Bacillati</taxon>
        <taxon>Actinomycetota</taxon>
        <taxon>Actinomycetes</taxon>
        <taxon>Micrococcales</taxon>
        <taxon>Intrasporangiaceae</taxon>
        <taxon>Arsenicicoccus</taxon>
    </lineage>
</organism>
<dbReference type="Proteomes" id="UP001157109">
    <property type="component" value="Unassembled WGS sequence"/>
</dbReference>
<evidence type="ECO:0000313" key="2">
    <source>
        <dbReference type="EMBL" id="GMA18893.1"/>
    </source>
</evidence>
<feature type="domain" description="Mycothiol-dependent maleylpyruvate isomerase metal-binding" evidence="1">
    <location>
        <begin position="16"/>
        <end position="161"/>
    </location>
</feature>
<reference evidence="3" key="1">
    <citation type="journal article" date="2019" name="Int. J. Syst. Evol. Microbiol.">
        <title>The Global Catalogue of Microorganisms (GCM) 10K type strain sequencing project: providing services to taxonomists for standard genome sequencing and annotation.</title>
        <authorList>
            <consortium name="The Broad Institute Genomics Platform"/>
            <consortium name="The Broad Institute Genome Sequencing Center for Infectious Disease"/>
            <person name="Wu L."/>
            <person name="Ma J."/>
        </authorList>
    </citation>
    <scope>NUCLEOTIDE SEQUENCE [LARGE SCALE GENOMIC DNA]</scope>
    <source>
        <strain evidence="3">NBRC 105830</strain>
    </source>
</reference>
<comment type="caution">
    <text evidence="2">The sequence shown here is derived from an EMBL/GenBank/DDBJ whole genome shotgun (WGS) entry which is preliminary data.</text>
</comment>
<dbReference type="SUPFAM" id="SSF109854">
    <property type="entry name" value="DinB/YfiT-like putative metalloenzymes"/>
    <property type="match status" value="1"/>
</dbReference>
<accession>A0ABQ6HMJ0</accession>
<evidence type="ECO:0000259" key="1">
    <source>
        <dbReference type="Pfam" id="PF11716"/>
    </source>
</evidence>
<keyword evidence="3" id="KW-1185">Reference proteome</keyword>
<dbReference type="InterPro" id="IPR024344">
    <property type="entry name" value="MDMPI_metal-binding"/>
</dbReference>
<gene>
    <name evidence="2" type="ORF">GCM10025862_09140</name>
</gene>
<dbReference type="EMBL" id="BSUJ01000001">
    <property type="protein sequence ID" value="GMA18893.1"/>
    <property type="molecule type" value="Genomic_DNA"/>
</dbReference>
<dbReference type="Pfam" id="PF11716">
    <property type="entry name" value="MDMPI_N"/>
    <property type="match status" value="1"/>
</dbReference>